<evidence type="ECO:0000313" key="2">
    <source>
        <dbReference type="Proteomes" id="UP001549291"/>
    </source>
</evidence>
<reference evidence="1 2" key="1">
    <citation type="submission" date="2024-06" db="EMBL/GenBank/DDBJ databases">
        <title>Genomic Encyclopedia of Type Strains, Phase V (KMG-V): Genome sequencing to study the core and pangenomes of soil and plant-associated prokaryotes.</title>
        <authorList>
            <person name="Whitman W."/>
        </authorList>
    </citation>
    <scope>NUCLEOTIDE SEQUENCE [LARGE SCALE GENOMIC DNA]</scope>
    <source>
        <strain evidence="1 2">USDA 160</strain>
    </source>
</reference>
<organism evidence="1 2">
    <name type="scientific">Bradyrhizobium japonicum</name>
    <dbReference type="NCBI Taxonomy" id="375"/>
    <lineage>
        <taxon>Bacteria</taxon>
        <taxon>Pseudomonadati</taxon>
        <taxon>Pseudomonadota</taxon>
        <taxon>Alphaproteobacteria</taxon>
        <taxon>Hyphomicrobiales</taxon>
        <taxon>Nitrobacteraceae</taxon>
        <taxon>Bradyrhizobium</taxon>
    </lineage>
</organism>
<proteinExistence type="predicted"/>
<protein>
    <submittedName>
        <fullName evidence="1">Uncharacterized protein</fullName>
    </submittedName>
</protein>
<dbReference type="EMBL" id="JBEPTQ010000002">
    <property type="protein sequence ID" value="MET4720785.1"/>
    <property type="molecule type" value="Genomic_DNA"/>
</dbReference>
<accession>A0ABV2RV15</accession>
<name>A0ABV2RV15_BRAJP</name>
<comment type="caution">
    <text evidence="1">The sequence shown here is derived from an EMBL/GenBank/DDBJ whole genome shotgun (WGS) entry which is preliminary data.</text>
</comment>
<sequence length="50" mass="5380">MIIVAGALDHLLKFGTIVIGRGCALFDEPRNQLPTLAVAKGIDRESGSEW</sequence>
<gene>
    <name evidence="1" type="ORF">ABIF63_004891</name>
</gene>
<dbReference type="Proteomes" id="UP001549291">
    <property type="component" value="Unassembled WGS sequence"/>
</dbReference>
<keyword evidence="2" id="KW-1185">Reference proteome</keyword>
<evidence type="ECO:0000313" key="1">
    <source>
        <dbReference type="EMBL" id="MET4720785.1"/>
    </source>
</evidence>